<dbReference type="GO" id="GO:0005524">
    <property type="term" value="F:ATP binding"/>
    <property type="evidence" value="ECO:0007669"/>
    <property type="project" value="UniProtKB-KW"/>
</dbReference>
<dbReference type="InterPro" id="IPR017871">
    <property type="entry name" value="ABC_transporter-like_CS"/>
</dbReference>
<keyword evidence="3 5" id="KW-0067">ATP-binding</keyword>
<evidence type="ECO:0000313" key="6">
    <source>
        <dbReference type="Proteomes" id="UP000594688"/>
    </source>
</evidence>
<dbReference type="Pfam" id="PF00005">
    <property type="entry name" value="ABC_tran"/>
    <property type="match status" value="1"/>
</dbReference>
<evidence type="ECO:0000256" key="3">
    <source>
        <dbReference type="ARBA" id="ARBA00022840"/>
    </source>
</evidence>
<dbReference type="InterPro" id="IPR003593">
    <property type="entry name" value="AAA+_ATPase"/>
</dbReference>
<sequence length="361" mass="40323">MLQLKDIKKSFQSQTVLDGLSLDIQEGERFVLLGPSGCGKTTLLRLIAGFETADQGSVSLGGEILDSRPVEKRPVGFIFQRHALFPHMNVYDNIAVGPRIAQLKESETRKRIGELLEILRLTAKRSAWPNQLSGGESQRVALARALINRPKVLLLDEPLSAIDENLRQDLGDELVDIQKTFGTTFVFVTHDRQEAFRLAHRVGVLNGGRLEQVGTPDTLCESPATPFVVRFLGDTNAFEAVVQDIKSNRVRVRTKEGDTLYGESAMPLSKGKPCIGYIRPERIRFVNKNDSVAETTNLVDCDLLERTVLGSRLMFRVKMQSGNFLKVETGYQSPSSFDKEQENIKVYLEPSSLHLFPPEPE</sequence>
<dbReference type="EMBL" id="CP048685">
    <property type="protein sequence ID" value="QPJ61570.1"/>
    <property type="molecule type" value="Genomic_DNA"/>
</dbReference>
<name>A0A7T0BV74_9BACT</name>
<organism evidence="5 6">
    <name type="scientific">Candidatus Nitronauta litoralis</name>
    <dbReference type="NCBI Taxonomy" id="2705533"/>
    <lineage>
        <taxon>Bacteria</taxon>
        <taxon>Pseudomonadati</taxon>
        <taxon>Nitrospinota/Tectimicrobiota group</taxon>
        <taxon>Nitrospinota</taxon>
        <taxon>Nitrospinia</taxon>
        <taxon>Nitrospinales</taxon>
        <taxon>Nitrospinaceae</taxon>
        <taxon>Candidatus Nitronauta</taxon>
    </lineage>
</organism>
<evidence type="ECO:0000256" key="1">
    <source>
        <dbReference type="ARBA" id="ARBA00022448"/>
    </source>
</evidence>
<dbReference type="InterPro" id="IPR050093">
    <property type="entry name" value="ABC_SmlMolc_Importer"/>
</dbReference>
<dbReference type="SUPFAM" id="SSF52540">
    <property type="entry name" value="P-loop containing nucleoside triphosphate hydrolases"/>
    <property type="match status" value="1"/>
</dbReference>
<keyword evidence="1" id="KW-0813">Transport</keyword>
<dbReference type="InterPro" id="IPR027417">
    <property type="entry name" value="P-loop_NTPase"/>
</dbReference>
<evidence type="ECO:0000259" key="4">
    <source>
        <dbReference type="PROSITE" id="PS50893"/>
    </source>
</evidence>
<gene>
    <name evidence="5" type="ORF">G3M70_06590</name>
</gene>
<dbReference type="InterPro" id="IPR003439">
    <property type="entry name" value="ABC_transporter-like_ATP-bd"/>
</dbReference>
<dbReference type="KEGG" id="nli:G3M70_06590"/>
<dbReference type="PROSITE" id="PS50893">
    <property type="entry name" value="ABC_TRANSPORTER_2"/>
    <property type="match status" value="1"/>
</dbReference>
<dbReference type="GO" id="GO:0015697">
    <property type="term" value="P:quaternary ammonium group transport"/>
    <property type="evidence" value="ECO:0007669"/>
    <property type="project" value="UniProtKB-ARBA"/>
</dbReference>
<protein>
    <submittedName>
        <fullName evidence="5">ABC transporter ATP-binding protein</fullName>
    </submittedName>
</protein>
<dbReference type="Gene3D" id="2.40.50.100">
    <property type="match status" value="1"/>
</dbReference>
<keyword evidence="2" id="KW-0547">Nucleotide-binding</keyword>
<dbReference type="Gene3D" id="3.40.50.300">
    <property type="entry name" value="P-loop containing nucleotide triphosphate hydrolases"/>
    <property type="match status" value="1"/>
</dbReference>
<feature type="domain" description="ABC transporter" evidence="4">
    <location>
        <begin position="2"/>
        <end position="232"/>
    </location>
</feature>
<evidence type="ECO:0000256" key="2">
    <source>
        <dbReference type="ARBA" id="ARBA00022741"/>
    </source>
</evidence>
<proteinExistence type="predicted"/>
<accession>A0A7T0BV74</accession>
<dbReference type="PANTHER" id="PTHR42781">
    <property type="entry name" value="SPERMIDINE/PUTRESCINE IMPORT ATP-BINDING PROTEIN POTA"/>
    <property type="match status" value="1"/>
</dbReference>
<dbReference type="Proteomes" id="UP000594688">
    <property type="component" value="Chromosome"/>
</dbReference>
<dbReference type="GO" id="GO:0016887">
    <property type="term" value="F:ATP hydrolysis activity"/>
    <property type="evidence" value="ECO:0007669"/>
    <property type="project" value="InterPro"/>
</dbReference>
<dbReference type="PANTHER" id="PTHR42781:SF4">
    <property type="entry name" value="SPERMIDINE_PUTRESCINE IMPORT ATP-BINDING PROTEIN POTA"/>
    <property type="match status" value="1"/>
</dbReference>
<dbReference type="InterPro" id="IPR008995">
    <property type="entry name" value="Mo/tungstate-bd_C_term_dom"/>
</dbReference>
<dbReference type="SMART" id="SM00382">
    <property type="entry name" value="AAA"/>
    <property type="match status" value="1"/>
</dbReference>
<dbReference type="AlphaFoldDB" id="A0A7T0BV74"/>
<reference evidence="5 6" key="1">
    <citation type="submission" date="2020-02" db="EMBL/GenBank/DDBJ databases">
        <title>Genomic and physiological characterization of two novel Nitrospinaceae genera.</title>
        <authorList>
            <person name="Mueller A.J."/>
            <person name="Jung M.-Y."/>
            <person name="Strachan C.R."/>
            <person name="Herbold C.W."/>
            <person name="Kirkegaard R.H."/>
            <person name="Daims H."/>
        </authorList>
    </citation>
    <scope>NUCLEOTIDE SEQUENCE [LARGE SCALE GENOMIC DNA]</scope>
    <source>
        <strain evidence="5">EB</strain>
    </source>
</reference>
<dbReference type="FunFam" id="3.40.50.300:FF:000425">
    <property type="entry name" value="Probable ABC transporter, ATP-binding subunit"/>
    <property type="match status" value="1"/>
</dbReference>
<dbReference type="SUPFAM" id="SSF50331">
    <property type="entry name" value="MOP-like"/>
    <property type="match status" value="1"/>
</dbReference>
<evidence type="ECO:0000313" key="5">
    <source>
        <dbReference type="EMBL" id="QPJ61570.1"/>
    </source>
</evidence>
<dbReference type="PROSITE" id="PS00211">
    <property type="entry name" value="ABC_TRANSPORTER_1"/>
    <property type="match status" value="1"/>
</dbReference>